<dbReference type="eggNOG" id="COG5651">
    <property type="taxonomic scope" value="Bacteria"/>
</dbReference>
<reference evidence="2 3" key="1">
    <citation type="submission" date="2013-04" db="EMBL/GenBank/DDBJ databases">
        <title>Complete genome sequence of Streptomyces fulvissimus.</title>
        <authorList>
            <person name="Myronovskyi M."/>
            <person name="Tokovenko B."/>
            <person name="Manderscheid N."/>
            <person name="Petzke L."/>
            <person name="Luzhetskyy A."/>
        </authorList>
    </citation>
    <scope>NUCLEOTIDE SEQUENCE [LARGE SCALE GENOMIC DNA]</scope>
    <source>
        <strain evidence="2 3">DSM 40593</strain>
    </source>
</reference>
<dbReference type="Proteomes" id="UP000013304">
    <property type="component" value="Chromosome"/>
</dbReference>
<dbReference type="RefSeq" id="WP_015608850.1">
    <property type="nucleotide sequence ID" value="NC_021177.1"/>
</dbReference>
<dbReference type="EMBL" id="CP005080">
    <property type="protein sequence ID" value="AGK77484.1"/>
    <property type="molecule type" value="Genomic_DNA"/>
</dbReference>
<dbReference type="HOGENOM" id="CLU_020583_0_0_11"/>
<gene>
    <name evidence="2" type="ORF">SFUL_2535</name>
</gene>
<dbReference type="KEGG" id="sfi:SFUL_2535"/>
<protein>
    <recommendedName>
        <fullName evidence="4">AG2 protein</fullName>
    </recommendedName>
</protein>
<dbReference type="PATRIC" id="fig|1303692.3.peg.2549"/>
<evidence type="ECO:0000313" key="3">
    <source>
        <dbReference type="Proteomes" id="UP000013304"/>
    </source>
</evidence>
<proteinExistence type="predicted"/>
<name>N0CRG0_STRMI</name>
<sequence>MDLDALRFANFSQLGEAITDWTQMAKKLEPLKSDAKDNLGGKAAKARWAGENATVTRTFVEKTAGEFADAHTQARTVTRILSDTRDELVSFRTELTEAIAQGAKKNLTVRDTGEGSFTVTMNIHPDRAAKGTTLPEHSQSDVDGLRDRVEAILKKATHSDTSAAEALRLIVDQATYGFSGADYADRDSAAKAVAEAEAIAKILKKDPADITPTELNKVNGTLATYGKDPLFAEKLATSTTPDGLLKFYAGIADPYQGYGADPKQRMEQAKLLQKNLGIALGTATLSDSAAMRSWEQKMIKLGPDELGTDHANNPRGFAVMSNLMRFGDYDDRFLNDYGEKLVAFDKERNVEHMSPWINNWNNGDLNFYSKNDRGRDPMTGFLEALGHNPGAATEFFAQPKGAGAGVDKESEVNENLKYLTKDRIWLPDVYVMGGDNKIIAGHDSLGHALEAATTGYAYDADPMTAKDPMIPGNRDLRTAETAGVMEQVAFLYGSEDGPKMLHEQSQLADSLGKMGAAYIDDINYSLSGIGDRAKDEELFPPKYQGRAGLGEQGAINFLSVLGQNETSHGVVTTAQHLYTLSMLDANPPTSEANINNAHDALTTGGEARGILDHSRVQQAETTFKDEAEQQNKSLGRSGDWVKLGAGVVVGGGIAAIPVPGSTAAALVVAPLAADTVGNAVNTFIGHEIDKGIDKAEKDPAEQAQLTSQQFYGQGIQQQADAYMAYIEGNPQLKQDTNLRNWPQDIEHSYFGTGSQQNDYRGRPAYKD</sequence>
<evidence type="ECO:0000256" key="1">
    <source>
        <dbReference type="SAM" id="MobiDB-lite"/>
    </source>
</evidence>
<feature type="region of interest" description="Disordered" evidence="1">
    <location>
        <begin position="746"/>
        <end position="767"/>
    </location>
</feature>
<organism evidence="2 3">
    <name type="scientific">Streptomyces microflavus DSM 40593</name>
    <dbReference type="NCBI Taxonomy" id="1303692"/>
    <lineage>
        <taxon>Bacteria</taxon>
        <taxon>Bacillati</taxon>
        <taxon>Actinomycetota</taxon>
        <taxon>Actinomycetes</taxon>
        <taxon>Kitasatosporales</taxon>
        <taxon>Streptomycetaceae</taxon>
        <taxon>Streptomyces</taxon>
    </lineage>
</organism>
<accession>N0CRG0</accession>
<evidence type="ECO:0000313" key="2">
    <source>
        <dbReference type="EMBL" id="AGK77484.1"/>
    </source>
</evidence>
<dbReference type="AlphaFoldDB" id="N0CRG0"/>
<evidence type="ECO:0008006" key="4">
    <source>
        <dbReference type="Google" id="ProtNLM"/>
    </source>
</evidence>
<dbReference type="OrthoDB" id="3846417at2"/>